<dbReference type="GO" id="GO:0009190">
    <property type="term" value="P:cyclic nucleotide biosynthetic process"/>
    <property type="evidence" value="ECO:0007669"/>
    <property type="project" value="InterPro"/>
</dbReference>
<dbReference type="SUPFAM" id="SSF55073">
    <property type="entry name" value="Nucleotide cyclase"/>
    <property type="match status" value="1"/>
</dbReference>
<comment type="caution">
    <text evidence="5">The sequence shown here is derived from an EMBL/GenBank/DDBJ whole genome shotgun (WGS) entry which is preliminary data.</text>
</comment>
<keyword evidence="2" id="KW-1133">Transmembrane helix</keyword>
<dbReference type="GO" id="GO:0004016">
    <property type="term" value="F:adenylate cyclase activity"/>
    <property type="evidence" value="ECO:0007669"/>
    <property type="project" value="UniProtKB-ARBA"/>
</dbReference>
<evidence type="ECO:0000259" key="4">
    <source>
        <dbReference type="PROSITE" id="PS50125"/>
    </source>
</evidence>
<dbReference type="PANTHER" id="PTHR24567">
    <property type="entry name" value="CRP FAMILY TRANSCRIPTIONAL REGULATORY PROTEIN"/>
    <property type="match status" value="1"/>
</dbReference>
<accession>A0A365HBV9</accession>
<dbReference type="Gene3D" id="2.60.120.10">
    <property type="entry name" value="Jelly Rolls"/>
    <property type="match status" value="1"/>
</dbReference>
<feature type="transmembrane region" description="Helical" evidence="2">
    <location>
        <begin position="21"/>
        <end position="54"/>
    </location>
</feature>
<gene>
    <name evidence="5" type="ORF">DPM19_00005</name>
</gene>
<dbReference type="InterPro" id="IPR000595">
    <property type="entry name" value="cNMP-bd_dom"/>
</dbReference>
<dbReference type="PROSITE" id="PS50125">
    <property type="entry name" value="GUANYLATE_CYCLASE_2"/>
    <property type="match status" value="1"/>
</dbReference>
<dbReference type="InterPro" id="IPR014710">
    <property type="entry name" value="RmlC-like_jellyroll"/>
</dbReference>
<evidence type="ECO:0000256" key="1">
    <source>
        <dbReference type="SAM" id="MobiDB-lite"/>
    </source>
</evidence>
<dbReference type="GO" id="GO:0005829">
    <property type="term" value="C:cytosol"/>
    <property type="evidence" value="ECO:0007669"/>
    <property type="project" value="TreeGrafter"/>
</dbReference>
<dbReference type="InterPro" id="IPR050397">
    <property type="entry name" value="Env_Response_Regulators"/>
</dbReference>
<dbReference type="PANTHER" id="PTHR24567:SF74">
    <property type="entry name" value="HTH-TYPE TRANSCRIPTIONAL REGULATOR ARCR"/>
    <property type="match status" value="1"/>
</dbReference>
<dbReference type="CDD" id="cd00038">
    <property type="entry name" value="CAP_ED"/>
    <property type="match status" value="1"/>
</dbReference>
<protein>
    <recommendedName>
        <fullName evidence="7">Cyclic nucleotide-binding domain-containing protein</fullName>
    </recommendedName>
</protein>
<evidence type="ECO:0000259" key="3">
    <source>
        <dbReference type="PROSITE" id="PS50042"/>
    </source>
</evidence>
<evidence type="ECO:0008006" key="7">
    <source>
        <dbReference type="Google" id="ProtNLM"/>
    </source>
</evidence>
<dbReference type="InterPro" id="IPR029787">
    <property type="entry name" value="Nucleotide_cyclase"/>
</dbReference>
<feature type="domain" description="Cyclic nucleotide-binding" evidence="3">
    <location>
        <begin position="144"/>
        <end position="263"/>
    </location>
</feature>
<dbReference type="SMART" id="SM00100">
    <property type="entry name" value="cNMP"/>
    <property type="match status" value="1"/>
</dbReference>
<sequence length="472" mass="49917">MTRTRTPGGSRRSRVAAHLRLLVLLAGIPSALVAGGLVAGGLGACVAGVLMLAAVPVAGFTRNQMELTSRGREVATTVEEVRALKASDAAAFTAIFRRTGDGHGPALPPAGTTRPPDVPVPGPAGPPAHEDALGGAGPGDALPFWLRLTQAERHALDAMAHDATFPAGAVLWEEGAPADHVLIIRTGQVKIILTRAGGERLIARRGPGDIIGERAALLVRRRSATVGALGPVHAMLVSTAAFGAFLNAHPRVLSLLEHEIYQRLTGELPARGGGREHWAGQNCSILYTDIAGFGGRHRDDEDRRTVRNVMYALLRDALEHCGLSWDACHHEDRGDGVLVIAGPETPTRALTDPLLTDLAARLRQHNRRAVPATRIQLRAALDVGPVVADDAGVTGYAIINAARLLDAPALKGALAETAADLGFITSAFVYETTVRQTPGRIDPDRYQRVTVQVKEMAAEGWMYLSNPPTGRS</sequence>
<dbReference type="InterPro" id="IPR018490">
    <property type="entry name" value="cNMP-bd_dom_sf"/>
</dbReference>
<proteinExistence type="predicted"/>
<name>A0A365HBV9_9ACTN</name>
<dbReference type="Proteomes" id="UP000251891">
    <property type="component" value="Unassembled WGS sequence"/>
</dbReference>
<feature type="compositionally biased region" description="Pro residues" evidence="1">
    <location>
        <begin position="116"/>
        <end position="126"/>
    </location>
</feature>
<keyword evidence="2" id="KW-0472">Membrane</keyword>
<dbReference type="EMBL" id="QLYX01000001">
    <property type="protein sequence ID" value="RAY16614.1"/>
    <property type="molecule type" value="Genomic_DNA"/>
</dbReference>
<keyword evidence="2" id="KW-0812">Transmembrane</keyword>
<feature type="domain" description="Guanylate cyclase" evidence="4">
    <location>
        <begin position="284"/>
        <end position="405"/>
    </location>
</feature>
<dbReference type="Pfam" id="PF00027">
    <property type="entry name" value="cNMP_binding"/>
    <property type="match status" value="1"/>
</dbReference>
<evidence type="ECO:0000313" key="5">
    <source>
        <dbReference type="EMBL" id="RAY16614.1"/>
    </source>
</evidence>
<dbReference type="SUPFAM" id="SSF51206">
    <property type="entry name" value="cAMP-binding domain-like"/>
    <property type="match status" value="1"/>
</dbReference>
<feature type="region of interest" description="Disordered" evidence="1">
    <location>
        <begin position="102"/>
        <end position="134"/>
    </location>
</feature>
<keyword evidence="6" id="KW-1185">Reference proteome</keyword>
<dbReference type="GO" id="GO:0003700">
    <property type="term" value="F:DNA-binding transcription factor activity"/>
    <property type="evidence" value="ECO:0007669"/>
    <property type="project" value="TreeGrafter"/>
</dbReference>
<organism evidence="5 6">
    <name type="scientific">Actinomadura craniellae</name>
    <dbReference type="NCBI Taxonomy" id="2231787"/>
    <lineage>
        <taxon>Bacteria</taxon>
        <taxon>Bacillati</taxon>
        <taxon>Actinomycetota</taxon>
        <taxon>Actinomycetes</taxon>
        <taxon>Streptosporangiales</taxon>
        <taxon>Thermomonosporaceae</taxon>
        <taxon>Actinomadura</taxon>
    </lineage>
</organism>
<evidence type="ECO:0000256" key="2">
    <source>
        <dbReference type="SAM" id="Phobius"/>
    </source>
</evidence>
<evidence type="ECO:0000313" key="6">
    <source>
        <dbReference type="Proteomes" id="UP000251891"/>
    </source>
</evidence>
<dbReference type="InterPro" id="IPR001054">
    <property type="entry name" value="A/G_cyclase"/>
</dbReference>
<reference evidence="5 6" key="1">
    <citation type="submission" date="2018-06" db="EMBL/GenBank/DDBJ databases">
        <title>Actinomadura craniellae sp. nov. isolated from marine sponge Craniella sp.</title>
        <authorList>
            <person name="Li L."/>
            <person name="Xu Q.H."/>
            <person name="Lin H.W."/>
            <person name="Lu Y.H."/>
        </authorList>
    </citation>
    <scope>NUCLEOTIDE SEQUENCE [LARGE SCALE GENOMIC DNA]</scope>
    <source>
        <strain evidence="5 6">LHW63021</strain>
    </source>
</reference>
<dbReference type="PROSITE" id="PS50042">
    <property type="entry name" value="CNMP_BINDING_3"/>
    <property type="match status" value="1"/>
</dbReference>
<dbReference type="GO" id="GO:0035556">
    <property type="term" value="P:intracellular signal transduction"/>
    <property type="evidence" value="ECO:0007669"/>
    <property type="project" value="InterPro"/>
</dbReference>
<dbReference type="AlphaFoldDB" id="A0A365HBV9"/>
<dbReference type="Gene3D" id="3.30.70.1230">
    <property type="entry name" value="Nucleotide cyclase"/>
    <property type="match status" value="1"/>
</dbReference>